<evidence type="ECO:0000256" key="6">
    <source>
        <dbReference type="ARBA" id="ARBA00023027"/>
    </source>
</evidence>
<dbReference type="Pfam" id="PF02036">
    <property type="entry name" value="SCP2"/>
    <property type="match status" value="1"/>
</dbReference>
<evidence type="ECO:0000256" key="1">
    <source>
        <dbReference type="ARBA" id="ARBA00004275"/>
    </source>
</evidence>
<sequence length="735" mass="80227">GLGRAYALAFAERGASVVVNDLGGDFKGYGKSSSAADKVVDEIRAKGGKAVPNYDSVEDGEKLVKTALEAFGRIDIVVNNAGILRDRSFVRISDEDWDIIHRIHLRGSFLVTRAAWDHMKNQKFGRIIMTSSAAGIYGNFGQANYSAAKLGLLGLSNTIAIEGRKYNIHCNTIAPTAGSRLTQTVMPQDLVDAFKPEYVAPLVVWLCHESCAENGSLFEVGAGWIGKLRWERSLGAIVRGKNQPMTPEAVRDKWEKVCDFDNASKPRTIQESISVLSDALSQIESQGNVSMNSTSSGSVVSSSVDTASIVGRGLGTNVYKYTHLEPILYALGVGMSTKDPDHLKFLFEGSEEFCCLPSFGVIPAQTSMFDGVPSLPGLNIDLARVWKSKVANLACVSYNWKISLINFFVILLSAFCSRKEKFGVSTVADILDKGSGAVLLIDVNTYCGKDLVCYNQFSLFFIGAGRFGGKRTSEKAKPTAVPPKRPPDAVISDVTTTDQAALYRLSGDWNPLHLDPGFAALGGFEKPILHGLCTFGFAARNVLKQFANNDVNRFKAIKVRFANPVYPGQTLQTEMWKEGNRIHFQTKIKETGELAIAGGYVDMVPALGKPSAGEPLMTKGLQSNLVFEEIGRRVKEMGNELVKKVNAIFQWDITKDGKTAMQWTIDLKNGSGAVYQGPARSSADTTFTLSDEDFMDVVQQKINPQKAFFSGKLKVKGNIMLSQKLEMILKDYAKL</sequence>
<dbReference type="SUPFAM" id="SSF55718">
    <property type="entry name" value="SCP-like"/>
    <property type="match status" value="1"/>
</dbReference>
<dbReference type="GO" id="GO:0016491">
    <property type="term" value="F:oxidoreductase activity"/>
    <property type="evidence" value="ECO:0007669"/>
    <property type="project" value="UniProtKB-KW"/>
</dbReference>
<keyword evidence="9" id="KW-0413">Isomerase</keyword>
<evidence type="ECO:0000256" key="5">
    <source>
        <dbReference type="ARBA" id="ARBA00023002"/>
    </source>
</evidence>
<dbReference type="Pfam" id="PF00106">
    <property type="entry name" value="adh_short"/>
    <property type="match status" value="1"/>
</dbReference>
<dbReference type="InterPro" id="IPR029069">
    <property type="entry name" value="HotDog_dom_sf"/>
</dbReference>
<dbReference type="PRINTS" id="PR00081">
    <property type="entry name" value="GDHRDH"/>
</dbReference>
<dbReference type="PANTHER" id="PTHR45024">
    <property type="entry name" value="DEHYDROGENASES, SHORT CHAIN"/>
    <property type="match status" value="1"/>
</dbReference>
<keyword evidence="6" id="KW-0520">NAD</keyword>
<evidence type="ECO:0000256" key="11">
    <source>
        <dbReference type="ARBA" id="ARBA00073497"/>
    </source>
</evidence>
<keyword evidence="5" id="KW-0560">Oxidoreductase</keyword>
<dbReference type="PROSITE" id="PS00061">
    <property type="entry name" value="ADH_SHORT"/>
    <property type="match status" value="1"/>
</dbReference>
<dbReference type="InterPro" id="IPR036527">
    <property type="entry name" value="SCP2_sterol-bd_dom_sf"/>
</dbReference>
<proteinExistence type="inferred from homology"/>
<dbReference type="GO" id="GO:0018812">
    <property type="term" value="F:3-hydroxyacyl-CoA dehydratase activity"/>
    <property type="evidence" value="ECO:0007669"/>
    <property type="project" value="UniProtKB-ARBA"/>
</dbReference>
<comment type="similarity">
    <text evidence="3">Belongs to the short-chain dehydrogenases/reductases (SDR) family.</text>
</comment>
<evidence type="ECO:0000259" key="13">
    <source>
        <dbReference type="Pfam" id="PF02036"/>
    </source>
</evidence>
<keyword evidence="16" id="KW-1185">Reference proteome</keyword>
<dbReference type="FunFam" id="3.10.129.10:FF:000013">
    <property type="entry name" value="Peroxisomal multifunctional enzyme type 2"/>
    <property type="match status" value="1"/>
</dbReference>
<dbReference type="PANTHER" id="PTHR45024:SF2">
    <property type="entry name" value="SCP2 DOMAIN-CONTAINING PROTEIN"/>
    <property type="match status" value="1"/>
</dbReference>
<dbReference type="InterPro" id="IPR002347">
    <property type="entry name" value="SDR_fam"/>
</dbReference>
<dbReference type="CDD" id="cd03448">
    <property type="entry name" value="HDE_HSD"/>
    <property type="match status" value="1"/>
</dbReference>
<dbReference type="Pfam" id="PF22622">
    <property type="entry name" value="MFE-2_hydrat-2_N"/>
    <property type="match status" value="1"/>
</dbReference>
<dbReference type="InterPro" id="IPR054357">
    <property type="entry name" value="MFE-2_N"/>
</dbReference>
<dbReference type="EMBL" id="VWYD01030211">
    <property type="protein sequence ID" value="NXQ50534.1"/>
    <property type="molecule type" value="Genomic_DNA"/>
</dbReference>
<feature type="domain" description="Peroxisomal multifunctional enzyme type 2-like N-terminal" evidence="14">
    <location>
        <begin position="319"/>
        <end position="385"/>
    </location>
</feature>
<comment type="subcellular location">
    <subcellularLocation>
        <location evidence="1">Peroxisome</location>
    </subcellularLocation>
</comment>
<dbReference type="SUPFAM" id="SSF54637">
    <property type="entry name" value="Thioesterase/thiol ester dehydrase-isomerase"/>
    <property type="match status" value="3"/>
</dbReference>
<comment type="caution">
    <text evidence="15">The sequence shown here is derived from an EMBL/GenBank/DDBJ whole genome shotgun (WGS) entry which is preliminary data.</text>
</comment>
<dbReference type="InterPro" id="IPR051687">
    <property type="entry name" value="Peroxisomal_Beta-Oxidation"/>
</dbReference>
<dbReference type="FunFam" id="3.30.1050.10:FF:000004">
    <property type="entry name" value="Hydroxysteroid 17-beta dehydrogenase 4"/>
    <property type="match status" value="1"/>
</dbReference>
<dbReference type="CDD" id="cd05353">
    <property type="entry name" value="hydroxyacyl-CoA-like_DH_SDR_c-like"/>
    <property type="match status" value="1"/>
</dbReference>
<dbReference type="AlphaFoldDB" id="A0A7L2DLN8"/>
<dbReference type="FunFam" id="1.10.287.4290:FF:000001">
    <property type="entry name" value="Peroxisomal multifunctional enzyme type 2"/>
    <property type="match status" value="1"/>
</dbReference>
<protein>
    <recommendedName>
        <fullName evidence="11">Peroxisomal multifunctional enzyme type 2</fullName>
    </recommendedName>
</protein>
<name>A0A7L2DLN8_CATFU</name>
<dbReference type="Gene3D" id="3.40.50.720">
    <property type="entry name" value="NAD(P)-binding Rossmann-like Domain"/>
    <property type="match status" value="1"/>
</dbReference>
<keyword evidence="8" id="KW-0576">Peroxisome</keyword>
<dbReference type="InterPro" id="IPR003033">
    <property type="entry name" value="SCP2_sterol-bd_dom"/>
</dbReference>
<evidence type="ECO:0000256" key="2">
    <source>
        <dbReference type="ARBA" id="ARBA00005005"/>
    </source>
</evidence>
<evidence type="ECO:0000256" key="7">
    <source>
        <dbReference type="ARBA" id="ARBA00023098"/>
    </source>
</evidence>
<keyword evidence="7" id="KW-0443">Lipid metabolism</keyword>
<evidence type="ECO:0000256" key="8">
    <source>
        <dbReference type="ARBA" id="ARBA00023140"/>
    </source>
</evidence>
<feature type="domain" description="SCP2" evidence="13">
    <location>
        <begin position="627"/>
        <end position="730"/>
    </location>
</feature>
<dbReference type="GO" id="GO:0006635">
    <property type="term" value="P:fatty acid beta-oxidation"/>
    <property type="evidence" value="ECO:0007669"/>
    <property type="project" value="UniProtKB-UniPathway"/>
</dbReference>
<dbReference type="Proteomes" id="UP000519684">
    <property type="component" value="Unassembled WGS sequence"/>
</dbReference>
<dbReference type="SUPFAM" id="SSF51735">
    <property type="entry name" value="NAD(P)-binding Rossmann-fold domains"/>
    <property type="match status" value="1"/>
</dbReference>
<dbReference type="GO" id="GO:0016853">
    <property type="term" value="F:isomerase activity"/>
    <property type="evidence" value="ECO:0007669"/>
    <property type="project" value="UniProtKB-KW"/>
</dbReference>
<evidence type="ECO:0000256" key="9">
    <source>
        <dbReference type="ARBA" id="ARBA00023235"/>
    </source>
</evidence>
<dbReference type="Gene3D" id="1.10.287.4290">
    <property type="match status" value="1"/>
</dbReference>
<comment type="pathway">
    <text evidence="2">Lipid metabolism; fatty acid beta-oxidation.</text>
</comment>
<dbReference type="Pfam" id="PF01575">
    <property type="entry name" value="MaoC_dehydratas"/>
    <property type="match status" value="1"/>
</dbReference>
<dbReference type="PRINTS" id="PR00080">
    <property type="entry name" value="SDRFAMILY"/>
</dbReference>
<dbReference type="FunFam" id="3.40.50.720:FF:000185">
    <property type="entry name" value="peroxisomal multifunctional enzyme type 2"/>
    <property type="match status" value="1"/>
</dbReference>
<keyword evidence="4" id="KW-0276">Fatty acid metabolism</keyword>
<evidence type="ECO:0000256" key="3">
    <source>
        <dbReference type="ARBA" id="ARBA00006484"/>
    </source>
</evidence>
<dbReference type="Gene3D" id="3.10.129.10">
    <property type="entry name" value="Hotdog Thioesterase"/>
    <property type="match status" value="2"/>
</dbReference>
<evidence type="ECO:0000313" key="15">
    <source>
        <dbReference type="EMBL" id="NXQ50534.1"/>
    </source>
</evidence>
<dbReference type="InterPro" id="IPR036291">
    <property type="entry name" value="NAD(P)-bd_dom_sf"/>
</dbReference>
<accession>A0A7L2DLN8</accession>
<evidence type="ECO:0000259" key="14">
    <source>
        <dbReference type="Pfam" id="PF22622"/>
    </source>
</evidence>
<dbReference type="GO" id="GO:0005777">
    <property type="term" value="C:peroxisome"/>
    <property type="evidence" value="ECO:0007669"/>
    <property type="project" value="UniProtKB-SubCell"/>
</dbReference>
<gene>
    <name evidence="15" type="primary">Hsd17b4</name>
    <name evidence="15" type="ORF">CATFUS_R09712</name>
</gene>
<evidence type="ECO:0000256" key="10">
    <source>
        <dbReference type="ARBA" id="ARBA00023239"/>
    </source>
</evidence>
<evidence type="ECO:0000259" key="12">
    <source>
        <dbReference type="Pfam" id="PF01575"/>
    </source>
</evidence>
<feature type="non-terminal residue" evidence="15">
    <location>
        <position position="735"/>
    </location>
</feature>
<dbReference type="InterPro" id="IPR020904">
    <property type="entry name" value="Sc_DH/Rdtase_CS"/>
</dbReference>
<feature type="non-terminal residue" evidence="15">
    <location>
        <position position="1"/>
    </location>
</feature>
<organism evidence="15 16">
    <name type="scientific">Catharus fuscescens</name>
    <name type="common">Veery</name>
    <name type="synonym">Turdus fuscescens</name>
    <dbReference type="NCBI Taxonomy" id="159581"/>
    <lineage>
        <taxon>Eukaryota</taxon>
        <taxon>Metazoa</taxon>
        <taxon>Chordata</taxon>
        <taxon>Craniata</taxon>
        <taxon>Vertebrata</taxon>
        <taxon>Euteleostomi</taxon>
        <taxon>Archelosauria</taxon>
        <taxon>Archosauria</taxon>
        <taxon>Dinosauria</taxon>
        <taxon>Saurischia</taxon>
        <taxon>Theropoda</taxon>
        <taxon>Coelurosauria</taxon>
        <taxon>Aves</taxon>
        <taxon>Neognathae</taxon>
        <taxon>Neoaves</taxon>
        <taxon>Telluraves</taxon>
        <taxon>Australaves</taxon>
        <taxon>Passeriformes</taxon>
        <taxon>Turdidae</taxon>
        <taxon>Catharus</taxon>
    </lineage>
</organism>
<keyword evidence="10" id="KW-0456">Lyase</keyword>
<evidence type="ECO:0000256" key="4">
    <source>
        <dbReference type="ARBA" id="ARBA00022832"/>
    </source>
</evidence>
<dbReference type="Gene3D" id="3.30.1050.10">
    <property type="entry name" value="SCP2 sterol-binding domain"/>
    <property type="match status" value="1"/>
</dbReference>
<dbReference type="UniPathway" id="UPA00659"/>
<reference evidence="15 16" key="1">
    <citation type="submission" date="2019-09" db="EMBL/GenBank/DDBJ databases">
        <title>Bird 10,000 Genomes (B10K) Project - Family phase.</title>
        <authorList>
            <person name="Zhang G."/>
        </authorList>
    </citation>
    <scope>NUCLEOTIDE SEQUENCE [LARGE SCALE GENOMIC DNA]</scope>
    <source>
        <strain evidence="15">B10K-DU-001-17</strain>
        <tissue evidence="15">Muscle</tissue>
    </source>
</reference>
<evidence type="ECO:0000313" key="16">
    <source>
        <dbReference type="Proteomes" id="UP000519684"/>
    </source>
</evidence>
<dbReference type="InterPro" id="IPR002539">
    <property type="entry name" value="MaoC-like_dom"/>
</dbReference>
<feature type="domain" description="MaoC-like" evidence="12">
    <location>
        <begin position="482"/>
        <end position="595"/>
    </location>
</feature>